<dbReference type="EMBL" id="BJZU01000003">
    <property type="protein sequence ID" value="GEP02226.1"/>
    <property type="molecule type" value="Genomic_DNA"/>
</dbReference>
<dbReference type="Proteomes" id="UP000321960">
    <property type="component" value="Unassembled WGS sequence"/>
</dbReference>
<reference evidence="5" key="2">
    <citation type="journal article" date="2019" name="Int. J. Syst. Evol. Microbiol.">
        <title>The Global Catalogue of Microorganisms (GCM) 10K type strain sequencing project: providing services to taxonomists for standard genome sequencing and annotation.</title>
        <authorList>
            <consortium name="The Broad Institute Genomics Platform"/>
            <consortium name="The Broad Institute Genome Sequencing Center for Infectious Disease"/>
            <person name="Wu L."/>
            <person name="Ma J."/>
        </authorList>
    </citation>
    <scope>NUCLEOTIDE SEQUENCE [LARGE SCALE GENOMIC DNA]</scope>
    <source>
        <strain evidence="5">NBRC 107715</strain>
    </source>
</reference>
<reference evidence="2 4" key="3">
    <citation type="submission" date="2019-07" db="EMBL/GenBank/DDBJ databases">
        <title>Whole genome shotgun sequence of Methylobacterium oxalidis NBRC 107715.</title>
        <authorList>
            <person name="Hosoyama A."/>
            <person name="Uohara A."/>
            <person name="Ohji S."/>
            <person name="Ichikawa N."/>
        </authorList>
    </citation>
    <scope>NUCLEOTIDE SEQUENCE [LARGE SCALE GENOMIC DNA]</scope>
    <source>
        <strain evidence="2 4">NBRC 107715</strain>
    </source>
</reference>
<keyword evidence="5" id="KW-1185">Reference proteome</keyword>
<feature type="chain" id="PRO_5022138593" evidence="1">
    <location>
        <begin position="36"/>
        <end position="109"/>
    </location>
</feature>
<feature type="signal peptide" evidence="1">
    <location>
        <begin position="1"/>
        <end position="35"/>
    </location>
</feature>
<evidence type="ECO:0000313" key="4">
    <source>
        <dbReference type="Proteomes" id="UP000321960"/>
    </source>
</evidence>
<dbReference type="EMBL" id="BSPK01000004">
    <property type="protein sequence ID" value="GLS62171.1"/>
    <property type="molecule type" value="Genomic_DNA"/>
</dbReference>
<gene>
    <name evidence="3" type="ORF">GCM10007888_05520</name>
    <name evidence="2" type="ORF">MOX02_02640</name>
</gene>
<dbReference type="RefSeq" id="WP_147023894.1">
    <property type="nucleotide sequence ID" value="NZ_BJZU01000003.1"/>
</dbReference>
<reference evidence="3" key="4">
    <citation type="submission" date="2023-01" db="EMBL/GenBank/DDBJ databases">
        <title>Draft genome sequence of Methylobacterium oxalidis strain NBRC 107715.</title>
        <authorList>
            <person name="Sun Q."/>
            <person name="Mori K."/>
        </authorList>
    </citation>
    <scope>NUCLEOTIDE SEQUENCE</scope>
    <source>
        <strain evidence="3">NBRC 107715</strain>
    </source>
</reference>
<name>A0A512IX22_9HYPH</name>
<evidence type="ECO:0000313" key="5">
    <source>
        <dbReference type="Proteomes" id="UP001156856"/>
    </source>
</evidence>
<sequence length="109" mass="11176">MILPMILPMILRSISSRLRLAPTLLLALSASAAAAAERPGPASAAGMALTLPWQGMALVAVPAQGHPAGFRKAGLVSPAADPIPPAGRLPNQRTGAKRDHVVRDICIGC</sequence>
<reference evidence="3" key="1">
    <citation type="journal article" date="2014" name="Int. J. Syst. Evol. Microbiol.">
        <title>Complete genome of a new Firmicutes species belonging to the dominant human colonic microbiota ('Ruminococcus bicirculans') reveals two chromosomes and a selective capacity to utilize plant glucans.</title>
        <authorList>
            <consortium name="NISC Comparative Sequencing Program"/>
            <person name="Wegmann U."/>
            <person name="Louis P."/>
            <person name="Goesmann A."/>
            <person name="Henrissat B."/>
            <person name="Duncan S.H."/>
            <person name="Flint H.J."/>
        </authorList>
    </citation>
    <scope>NUCLEOTIDE SEQUENCE</scope>
    <source>
        <strain evidence="3">NBRC 107715</strain>
    </source>
</reference>
<proteinExistence type="predicted"/>
<organism evidence="2 4">
    <name type="scientific">Methylobacterium oxalidis</name>
    <dbReference type="NCBI Taxonomy" id="944322"/>
    <lineage>
        <taxon>Bacteria</taxon>
        <taxon>Pseudomonadati</taxon>
        <taxon>Pseudomonadota</taxon>
        <taxon>Alphaproteobacteria</taxon>
        <taxon>Hyphomicrobiales</taxon>
        <taxon>Methylobacteriaceae</taxon>
        <taxon>Methylobacterium</taxon>
    </lineage>
</organism>
<evidence type="ECO:0000313" key="2">
    <source>
        <dbReference type="EMBL" id="GEP02226.1"/>
    </source>
</evidence>
<dbReference type="Proteomes" id="UP001156856">
    <property type="component" value="Unassembled WGS sequence"/>
</dbReference>
<evidence type="ECO:0000313" key="3">
    <source>
        <dbReference type="EMBL" id="GLS62171.1"/>
    </source>
</evidence>
<accession>A0A512IX22</accession>
<protein>
    <submittedName>
        <fullName evidence="2">Uncharacterized protein</fullName>
    </submittedName>
</protein>
<dbReference type="OrthoDB" id="8005407at2"/>
<dbReference type="AlphaFoldDB" id="A0A512IX22"/>
<evidence type="ECO:0000256" key="1">
    <source>
        <dbReference type="SAM" id="SignalP"/>
    </source>
</evidence>
<keyword evidence="1" id="KW-0732">Signal</keyword>
<comment type="caution">
    <text evidence="2">The sequence shown here is derived from an EMBL/GenBank/DDBJ whole genome shotgun (WGS) entry which is preliminary data.</text>
</comment>